<dbReference type="PANTHER" id="PTHR43472">
    <property type="entry name" value="PHOSPHORIBOSYLAMINE--GLYCINE LIGASE"/>
    <property type="match status" value="1"/>
</dbReference>
<comment type="similarity">
    <text evidence="11 14">Belongs to the GARS family.</text>
</comment>
<dbReference type="NCBIfam" id="TIGR00877">
    <property type="entry name" value="purD"/>
    <property type="match status" value="1"/>
</dbReference>
<protein>
    <recommendedName>
        <fullName evidence="4 14">Phosphoribosylamine--glycine ligase</fullName>
        <ecNumber evidence="4 14">6.3.4.13</ecNumber>
    </recommendedName>
    <alternativeName>
        <fullName evidence="14">GARS</fullName>
    </alternativeName>
    <alternativeName>
        <fullName evidence="12 14">Glycinamide ribonucleotide synthetase</fullName>
    </alternativeName>
    <alternativeName>
        <fullName evidence="13 14">Phosphoribosylglycinamide synthetase</fullName>
    </alternativeName>
</protein>
<keyword evidence="10" id="KW-0464">Manganese</keyword>
<dbReference type="Gene3D" id="3.30.470.20">
    <property type="entry name" value="ATP-grasp fold, B domain"/>
    <property type="match status" value="1"/>
</dbReference>
<dbReference type="Gene3D" id="3.40.50.20">
    <property type="match status" value="1"/>
</dbReference>
<dbReference type="GO" id="GO:0006189">
    <property type="term" value="P:'de novo' IMP biosynthetic process"/>
    <property type="evidence" value="ECO:0007669"/>
    <property type="project" value="UniProtKB-UniRule"/>
</dbReference>
<dbReference type="AlphaFoldDB" id="A0A1T4SPC1"/>
<keyword evidence="9 15" id="KW-0067">ATP-binding</keyword>
<evidence type="ECO:0000313" key="17">
    <source>
        <dbReference type="EMBL" id="SKA30134.1"/>
    </source>
</evidence>
<reference evidence="18" key="1">
    <citation type="submission" date="2017-02" db="EMBL/GenBank/DDBJ databases">
        <authorList>
            <person name="Varghese N."/>
            <person name="Submissions S."/>
        </authorList>
    </citation>
    <scope>NUCLEOTIDE SEQUENCE [LARGE SCALE GENOMIC DNA]</scope>
    <source>
        <strain evidence="18">DSM 16521</strain>
    </source>
</reference>
<evidence type="ECO:0000256" key="4">
    <source>
        <dbReference type="ARBA" id="ARBA00013255"/>
    </source>
</evidence>
<dbReference type="InterPro" id="IPR011761">
    <property type="entry name" value="ATP-grasp"/>
</dbReference>
<evidence type="ECO:0000313" key="18">
    <source>
        <dbReference type="Proteomes" id="UP000189933"/>
    </source>
</evidence>
<accession>A0A1T4SPC1</accession>
<dbReference type="InterPro" id="IPR011054">
    <property type="entry name" value="Rudment_hybrid_motif"/>
</dbReference>
<dbReference type="GO" id="GO:0009113">
    <property type="term" value="P:purine nucleobase biosynthetic process"/>
    <property type="evidence" value="ECO:0007669"/>
    <property type="project" value="InterPro"/>
</dbReference>
<dbReference type="FunFam" id="3.30.470.20:FF:000018">
    <property type="entry name" value="Trifunctional purine biosynthetic protein adenosine-3"/>
    <property type="match status" value="1"/>
</dbReference>
<dbReference type="Gene3D" id="3.90.600.10">
    <property type="entry name" value="Phosphoribosylglycinamide synthetase, C-terminal domain"/>
    <property type="match status" value="1"/>
</dbReference>
<keyword evidence="7 15" id="KW-0547">Nucleotide-binding</keyword>
<dbReference type="FunFam" id="3.40.50.20:FF:000006">
    <property type="entry name" value="Phosphoribosylamine--glycine ligase, chloroplastic"/>
    <property type="match status" value="1"/>
</dbReference>
<dbReference type="PROSITE" id="PS00184">
    <property type="entry name" value="GARS"/>
    <property type="match status" value="1"/>
</dbReference>
<dbReference type="SUPFAM" id="SSF52440">
    <property type="entry name" value="PreATP-grasp domain"/>
    <property type="match status" value="1"/>
</dbReference>
<dbReference type="SMART" id="SM01210">
    <property type="entry name" value="GARS_C"/>
    <property type="match status" value="1"/>
</dbReference>
<dbReference type="GO" id="GO:0005524">
    <property type="term" value="F:ATP binding"/>
    <property type="evidence" value="ECO:0007669"/>
    <property type="project" value="UniProtKB-UniRule"/>
</dbReference>
<evidence type="ECO:0000256" key="5">
    <source>
        <dbReference type="ARBA" id="ARBA00022598"/>
    </source>
</evidence>
<dbReference type="HAMAP" id="MF_00138">
    <property type="entry name" value="GARS"/>
    <property type="match status" value="1"/>
</dbReference>
<gene>
    <name evidence="14" type="primary">purD</name>
    <name evidence="17" type="ORF">SAMN02745885_02792</name>
</gene>
<sequence length="419" mass="44295">MLVIGGGGREHALVWKIAQSPRVEKIYCAPGNAGIKALAECVEIAADDVEKLLAFAREEGINLTVVGPEAPLMAGIVDAFRAEGLRIFGPTRAAAELEGSKALAKDLMAKYNIPTAAYRVFTEAEPAKAFIRQLGAPCVVKADGLAAGKGVIVARTLAEAEAAVDLIMGERAFGSAGDRVVVEEYLEGQEVSILAFTDGRTVIPMVSAQDHKRIFDGDQGPNTGGMGAYSPAPIYTPEVAAVVEREILLPTIQGMAADGRPYQGVLYAGLMLTKDGPKVLEYNARFGDPETQAVLPRLETDLVEIMEAVIDGRLDEIQIQWKPEAAVCVVMAAEGYPGPITKGDEIQGLAEAAATGALVFHAGTMAEGERILTAGGRVLGVTALGANIEEAIQKAYQGVECISFRGMQYRRDIGAKALR</sequence>
<dbReference type="SUPFAM" id="SSF51246">
    <property type="entry name" value="Rudiment single hybrid motif"/>
    <property type="match status" value="1"/>
</dbReference>
<comment type="pathway">
    <text evidence="3 14">Purine metabolism; IMP biosynthesis via de novo pathway; N(1)-(5-phospho-D-ribosyl)glycinamide from 5-phospho-alpha-D-ribose 1-diphosphate: step 2/2.</text>
</comment>
<evidence type="ECO:0000256" key="7">
    <source>
        <dbReference type="ARBA" id="ARBA00022741"/>
    </source>
</evidence>
<dbReference type="InterPro" id="IPR020562">
    <property type="entry name" value="PRibGlycinamide_synth_N"/>
</dbReference>
<dbReference type="PANTHER" id="PTHR43472:SF1">
    <property type="entry name" value="PHOSPHORIBOSYLAMINE--GLYCINE LIGASE, CHLOROPLASTIC"/>
    <property type="match status" value="1"/>
</dbReference>
<evidence type="ECO:0000256" key="11">
    <source>
        <dbReference type="ARBA" id="ARBA00038345"/>
    </source>
</evidence>
<keyword evidence="18" id="KW-1185">Reference proteome</keyword>
<dbReference type="InterPro" id="IPR037123">
    <property type="entry name" value="PRibGlycinamide_synth_C_sf"/>
</dbReference>
<name>A0A1T4SPC1_9FIRM</name>
<dbReference type="InterPro" id="IPR020561">
    <property type="entry name" value="PRibGlycinamid_synth_ATP-grasp"/>
</dbReference>
<feature type="domain" description="ATP-grasp" evidence="16">
    <location>
        <begin position="105"/>
        <end position="311"/>
    </location>
</feature>
<evidence type="ECO:0000256" key="13">
    <source>
        <dbReference type="ARBA" id="ARBA00042864"/>
    </source>
</evidence>
<evidence type="ECO:0000256" key="12">
    <source>
        <dbReference type="ARBA" id="ARBA00042242"/>
    </source>
</evidence>
<dbReference type="FunFam" id="3.90.600.10:FF:000001">
    <property type="entry name" value="Trifunctional purine biosynthetic protein adenosine-3"/>
    <property type="match status" value="1"/>
</dbReference>
<comment type="cofactor">
    <cofactor evidence="1">
        <name>Mn(2+)</name>
        <dbReference type="ChEBI" id="CHEBI:29035"/>
    </cofactor>
</comment>
<organism evidence="17 18">
    <name type="scientific">Carboxydocella sporoproducens DSM 16521</name>
    <dbReference type="NCBI Taxonomy" id="1121270"/>
    <lineage>
        <taxon>Bacteria</taxon>
        <taxon>Bacillati</taxon>
        <taxon>Bacillota</taxon>
        <taxon>Clostridia</taxon>
        <taxon>Eubacteriales</taxon>
        <taxon>Clostridiales Family XVI. Incertae Sedis</taxon>
        <taxon>Carboxydocella</taxon>
    </lineage>
</organism>
<dbReference type="Pfam" id="PF01071">
    <property type="entry name" value="GARS_A"/>
    <property type="match status" value="1"/>
</dbReference>
<dbReference type="InterPro" id="IPR016185">
    <property type="entry name" value="PreATP-grasp_dom_sf"/>
</dbReference>
<keyword evidence="8 14" id="KW-0658">Purine biosynthesis</keyword>
<dbReference type="GO" id="GO:0004637">
    <property type="term" value="F:phosphoribosylamine-glycine ligase activity"/>
    <property type="evidence" value="ECO:0007669"/>
    <property type="project" value="UniProtKB-UniRule"/>
</dbReference>
<dbReference type="InterPro" id="IPR020560">
    <property type="entry name" value="PRibGlycinamide_synth_C-dom"/>
</dbReference>
<dbReference type="GO" id="GO:0046872">
    <property type="term" value="F:metal ion binding"/>
    <property type="evidence" value="ECO:0007669"/>
    <property type="project" value="UniProtKB-KW"/>
</dbReference>
<dbReference type="Proteomes" id="UP000189933">
    <property type="component" value="Unassembled WGS sequence"/>
</dbReference>
<dbReference type="SMART" id="SM01209">
    <property type="entry name" value="GARS_A"/>
    <property type="match status" value="1"/>
</dbReference>
<dbReference type="PROSITE" id="PS50975">
    <property type="entry name" value="ATP_GRASP"/>
    <property type="match status" value="1"/>
</dbReference>
<dbReference type="InterPro" id="IPR020559">
    <property type="entry name" value="PRibGlycinamide_synth_CS"/>
</dbReference>
<evidence type="ECO:0000256" key="10">
    <source>
        <dbReference type="ARBA" id="ARBA00023211"/>
    </source>
</evidence>
<comment type="cofactor">
    <cofactor evidence="2">
        <name>Mg(2+)</name>
        <dbReference type="ChEBI" id="CHEBI:18420"/>
    </cofactor>
</comment>
<evidence type="ECO:0000256" key="1">
    <source>
        <dbReference type="ARBA" id="ARBA00001936"/>
    </source>
</evidence>
<evidence type="ECO:0000256" key="9">
    <source>
        <dbReference type="ARBA" id="ARBA00022840"/>
    </source>
</evidence>
<keyword evidence="6" id="KW-0479">Metal-binding</keyword>
<evidence type="ECO:0000256" key="3">
    <source>
        <dbReference type="ARBA" id="ARBA00005174"/>
    </source>
</evidence>
<evidence type="ECO:0000256" key="8">
    <source>
        <dbReference type="ARBA" id="ARBA00022755"/>
    </source>
</evidence>
<dbReference type="EC" id="6.3.4.13" evidence="4 14"/>
<dbReference type="EMBL" id="FUXM01000076">
    <property type="protein sequence ID" value="SKA30134.1"/>
    <property type="molecule type" value="Genomic_DNA"/>
</dbReference>
<proteinExistence type="inferred from homology"/>
<dbReference type="InterPro" id="IPR000115">
    <property type="entry name" value="PRibGlycinamide_synth"/>
</dbReference>
<evidence type="ECO:0000256" key="6">
    <source>
        <dbReference type="ARBA" id="ARBA00022723"/>
    </source>
</evidence>
<dbReference type="Pfam" id="PF02843">
    <property type="entry name" value="GARS_C"/>
    <property type="match status" value="1"/>
</dbReference>
<evidence type="ECO:0000256" key="14">
    <source>
        <dbReference type="HAMAP-Rule" id="MF_00138"/>
    </source>
</evidence>
<dbReference type="Pfam" id="PF02844">
    <property type="entry name" value="GARS_N"/>
    <property type="match status" value="1"/>
</dbReference>
<dbReference type="FunFam" id="3.30.1490.20:FF:000006">
    <property type="entry name" value="phosphoribosylamine--glycine ligase, chloroplastic-like"/>
    <property type="match status" value="1"/>
</dbReference>
<dbReference type="SUPFAM" id="SSF56059">
    <property type="entry name" value="Glutathione synthetase ATP-binding domain-like"/>
    <property type="match status" value="1"/>
</dbReference>
<evidence type="ECO:0000256" key="2">
    <source>
        <dbReference type="ARBA" id="ARBA00001946"/>
    </source>
</evidence>
<evidence type="ECO:0000259" key="16">
    <source>
        <dbReference type="PROSITE" id="PS50975"/>
    </source>
</evidence>
<dbReference type="Gene3D" id="3.30.1490.20">
    <property type="entry name" value="ATP-grasp fold, A domain"/>
    <property type="match status" value="1"/>
</dbReference>
<evidence type="ECO:0000256" key="15">
    <source>
        <dbReference type="PROSITE-ProRule" id="PRU00409"/>
    </source>
</evidence>
<dbReference type="InterPro" id="IPR013815">
    <property type="entry name" value="ATP_grasp_subdomain_1"/>
</dbReference>
<dbReference type="UniPathway" id="UPA00074">
    <property type="reaction ID" value="UER00125"/>
</dbReference>
<keyword evidence="5 14" id="KW-0436">Ligase</keyword>
<comment type="catalytic activity">
    <reaction evidence="14">
        <text>5-phospho-beta-D-ribosylamine + glycine + ATP = N(1)-(5-phospho-beta-D-ribosyl)glycinamide + ADP + phosphate + H(+)</text>
        <dbReference type="Rhea" id="RHEA:17453"/>
        <dbReference type="ChEBI" id="CHEBI:15378"/>
        <dbReference type="ChEBI" id="CHEBI:30616"/>
        <dbReference type="ChEBI" id="CHEBI:43474"/>
        <dbReference type="ChEBI" id="CHEBI:57305"/>
        <dbReference type="ChEBI" id="CHEBI:58681"/>
        <dbReference type="ChEBI" id="CHEBI:143788"/>
        <dbReference type="ChEBI" id="CHEBI:456216"/>
        <dbReference type="EC" id="6.3.4.13"/>
    </reaction>
</comment>